<proteinExistence type="predicted"/>
<dbReference type="InterPro" id="IPR029045">
    <property type="entry name" value="ClpP/crotonase-like_dom_sf"/>
</dbReference>
<dbReference type="Proteomes" id="UP000186795">
    <property type="component" value="Unassembled WGS sequence"/>
</dbReference>
<dbReference type="Pfam" id="PF00378">
    <property type="entry name" value="ECH_1"/>
    <property type="match status" value="1"/>
</dbReference>
<dbReference type="GO" id="GO:0006635">
    <property type="term" value="P:fatty acid beta-oxidation"/>
    <property type="evidence" value="ECO:0007669"/>
    <property type="project" value="TreeGrafter"/>
</dbReference>
<protein>
    <submittedName>
        <fullName evidence="1">Enoyl-CoA hydratase/carnithine racemase</fullName>
    </submittedName>
</protein>
<accession>A0A1N7J5C6</accession>
<dbReference type="OrthoDB" id="9775794at2"/>
<dbReference type="EMBL" id="FTOD01000001">
    <property type="protein sequence ID" value="SIS44514.1"/>
    <property type="molecule type" value="Genomic_DNA"/>
</dbReference>
<gene>
    <name evidence="1" type="ORF">SAMN05421790_101741</name>
</gene>
<name>A0A1N7J5C6_9BACL</name>
<organism evidence="1 2">
    <name type="scientific">Kroppenstedtia eburnea</name>
    <dbReference type="NCBI Taxonomy" id="714067"/>
    <lineage>
        <taxon>Bacteria</taxon>
        <taxon>Bacillati</taxon>
        <taxon>Bacillota</taxon>
        <taxon>Bacilli</taxon>
        <taxon>Bacillales</taxon>
        <taxon>Thermoactinomycetaceae</taxon>
        <taxon>Kroppenstedtia</taxon>
    </lineage>
</organism>
<evidence type="ECO:0000313" key="1">
    <source>
        <dbReference type="EMBL" id="SIS44514.1"/>
    </source>
</evidence>
<keyword evidence="2" id="KW-1185">Reference proteome</keyword>
<dbReference type="SUPFAM" id="SSF52096">
    <property type="entry name" value="ClpP/crotonase"/>
    <property type="match status" value="1"/>
</dbReference>
<dbReference type="GO" id="GO:0003824">
    <property type="term" value="F:catalytic activity"/>
    <property type="evidence" value="ECO:0007669"/>
    <property type="project" value="UniProtKB-ARBA"/>
</dbReference>
<dbReference type="PANTHER" id="PTHR11941">
    <property type="entry name" value="ENOYL-COA HYDRATASE-RELATED"/>
    <property type="match status" value="1"/>
</dbReference>
<dbReference type="AlphaFoldDB" id="A0A1N7J5C6"/>
<dbReference type="PANTHER" id="PTHR11941:SF54">
    <property type="entry name" value="ENOYL-COA HYDRATASE, MITOCHONDRIAL"/>
    <property type="match status" value="1"/>
</dbReference>
<dbReference type="CDD" id="cd06558">
    <property type="entry name" value="crotonase-like"/>
    <property type="match status" value="1"/>
</dbReference>
<dbReference type="Gene3D" id="3.90.226.10">
    <property type="entry name" value="2-enoyl-CoA Hydratase, Chain A, domain 1"/>
    <property type="match status" value="1"/>
</dbReference>
<dbReference type="InterPro" id="IPR001753">
    <property type="entry name" value="Enoyl-CoA_hydra/iso"/>
</dbReference>
<reference evidence="2" key="1">
    <citation type="submission" date="2017-01" db="EMBL/GenBank/DDBJ databases">
        <authorList>
            <person name="Varghese N."/>
            <person name="Submissions S."/>
        </authorList>
    </citation>
    <scope>NUCLEOTIDE SEQUENCE [LARGE SCALE GENOMIC DNA]</scope>
    <source>
        <strain evidence="2">DSM 45196</strain>
    </source>
</reference>
<dbReference type="RefSeq" id="WP_076523363.1">
    <property type="nucleotide sequence ID" value="NZ_CP048103.1"/>
</dbReference>
<evidence type="ECO:0000313" key="2">
    <source>
        <dbReference type="Proteomes" id="UP000186795"/>
    </source>
</evidence>
<sequence>METLRTEIQQGIGWIFFHRPEVRNAVNFRMMEELAEVLGGMREDDSVKALVLAGDEQTFVSGGDLEEFHRLKTADEVFPVHHRMGNLLEELRTFGKPTVAAVQGIAVGGGCEIAAACDFRIASDQARFGFIQSGLGITTGWGGGSRLLEQLPRNRALYLLLSGERVDARRLYEWGWITEVVPFAEFLPSVRRFVQSFTQRSLGVIQAYMELADATREGEPRDQLVRREARTCARLWETEEHVQAVEDFLNRPRPSRPSPFPGPDR</sequence>